<protein>
    <submittedName>
        <fullName evidence="1">Uncharacterized protein</fullName>
    </submittedName>
</protein>
<organism evidence="1 2">
    <name type="scientific">Flagellimonas pacifica</name>
    <dbReference type="NCBI Taxonomy" id="1247520"/>
    <lineage>
        <taxon>Bacteria</taxon>
        <taxon>Pseudomonadati</taxon>
        <taxon>Bacteroidota</taxon>
        <taxon>Flavobacteriia</taxon>
        <taxon>Flavobacteriales</taxon>
        <taxon>Flavobacteriaceae</taxon>
        <taxon>Flagellimonas</taxon>
    </lineage>
</organism>
<dbReference type="Proteomes" id="UP000219048">
    <property type="component" value="Unassembled WGS sequence"/>
</dbReference>
<gene>
    <name evidence="1" type="ORF">SAMN06265377_2137</name>
</gene>
<dbReference type="RefSeq" id="WP_097045794.1">
    <property type="nucleotide sequence ID" value="NZ_OBEH01000003.1"/>
</dbReference>
<evidence type="ECO:0000313" key="1">
    <source>
        <dbReference type="EMBL" id="SNZ00317.1"/>
    </source>
</evidence>
<keyword evidence="2" id="KW-1185">Reference proteome</keyword>
<sequence length="166" mass="19576">MHVKFITYLKFLSKSTNQHGVHSPFVFNYVTKCLYSEQKKHSNKSINILLKSNDYFNFDRIKVLGSPSLDGEVKKMFQNQNQSKDSIDVLYTEKLNLLLVEEILKQDRLHNDSMILIDSIYQSPKKHQAWKKLITSPKITVSMDLFHCGVLFIRKEQEKEHFIIRI</sequence>
<dbReference type="AlphaFoldDB" id="A0A285MUU9"/>
<reference evidence="2" key="1">
    <citation type="submission" date="2017-09" db="EMBL/GenBank/DDBJ databases">
        <authorList>
            <person name="Varghese N."/>
            <person name="Submissions S."/>
        </authorList>
    </citation>
    <scope>NUCLEOTIDE SEQUENCE [LARGE SCALE GENOMIC DNA]</scope>
    <source>
        <strain evidence="2">DSM 25885</strain>
    </source>
</reference>
<name>A0A285MUU9_9FLAO</name>
<accession>A0A285MUU9</accession>
<proteinExistence type="predicted"/>
<evidence type="ECO:0000313" key="2">
    <source>
        <dbReference type="Proteomes" id="UP000219048"/>
    </source>
</evidence>
<dbReference type="EMBL" id="OBEH01000003">
    <property type="protein sequence ID" value="SNZ00317.1"/>
    <property type="molecule type" value="Genomic_DNA"/>
</dbReference>